<name>A0A8T2PL94_9TELE</name>
<comment type="caution">
    <text evidence="2">The sequence shown here is derived from an EMBL/GenBank/DDBJ whole genome shotgun (WGS) entry which is preliminary data.</text>
</comment>
<dbReference type="Gene3D" id="3.30.420.10">
    <property type="entry name" value="Ribonuclease H-like superfamily/Ribonuclease H"/>
    <property type="match status" value="1"/>
</dbReference>
<dbReference type="InterPro" id="IPR052338">
    <property type="entry name" value="Transposase_5"/>
</dbReference>
<protein>
    <recommendedName>
        <fullName evidence="1">Transposase Tc1-like domain-containing protein</fullName>
    </recommendedName>
</protein>
<dbReference type="PANTHER" id="PTHR23022:SF135">
    <property type="entry name" value="SI:DKEY-77F5.3"/>
    <property type="match status" value="1"/>
</dbReference>
<dbReference type="OrthoDB" id="8860854at2759"/>
<dbReference type="Gene3D" id="1.10.260.60">
    <property type="match status" value="1"/>
</dbReference>
<reference evidence="2" key="1">
    <citation type="thesis" date="2021" institute="BYU ScholarsArchive" country="Provo, UT, USA">
        <title>Applications of and Algorithms for Genome Assembly and Genomic Analyses with an Emphasis on Marine Teleosts.</title>
        <authorList>
            <person name="Pickett B.D."/>
        </authorList>
    </citation>
    <scope>NUCLEOTIDE SEQUENCE</scope>
    <source>
        <strain evidence="2">HI-2016</strain>
    </source>
</reference>
<dbReference type="GO" id="GO:0003677">
    <property type="term" value="F:DNA binding"/>
    <property type="evidence" value="ECO:0007669"/>
    <property type="project" value="InterPro"/>
</dbReference>
<dbReference type="Pfam" id="PF01498">
    <property type="entry name" value="HTH_Tnp_Tc3_2"/>
    <property type="match status" value="1"/>
</dbReference>
<organism evidence="2 3">
    <name type="scientific">Albula glossodonta</name>
    <name type="common">roundjaw bonefish</name>
    <dbReference type="NCBI Taxonomy" id="121402"/>
    <lineage>
        <taxon>Eukaryota</taxon>
        <taxon>Metazoa</taxon>
        <taxon>Chordata</taxon>
        <taxon>Craniata</taxon>
        <taxon>Vertebrata</taxon>
        <taxon>Euteleostomi</taxon>
        <taxon>Actinopterygii</taxon>
        <taxon>Neopterygii</taxon>
        <taxon>Teleostei</taxon>
        <taxon>Albuliformes</taxon>
        <taxon>Albulidae</taxon>
        <taxon>Albula</taxon>
    </lineage>
</organism>
<dbReference type="InterPro" id="IPR002492">
    <property type="entry name" value="Transposase_Tc1-like"/>
</dbReference>
<dbReference type="GO" id="GO:0015074">
    <property type="term" value="P:DNA integration"/>
    <property type="evidence" value="ECO:0007669"/>
    <property type="project" value="InterPro"/>
</dbReference>
<dbReference type="PANTHER" id="PTHR23022">
    <property type="entry name" value="TRANSPOSABLE ELEMENT-RELATED"/>
    <property type="match status" value="1"/>
</dbReference>
<evidence type="ECO:0000313" key="3">
    <source>
        <dbReference type="Proteomes" id="UP000824540"/>
    </source>
</evidence>
<dbReference type="Proteomes" id="UP000824540">
    <property type="component" value="Unassembled WGS sequence"/>
</dbReference>
<proteinExistence type="predicted"/>
<evidence type="ECO:0000259" key="1">
    <source>
        <dbReference type="Pfam" id="PF01498"/>
    </source>
</evidence>
<dbReference type="GO" id="GO:0006313">
    <property type="term" value="P:DNA transposition"/>
    <property type="evidence" value="ECO:0007669"/>
    <property type="project" value="InterPro"/>
</dbReference>
<feature type="domain" description="Transposase Tc1-like" evidence="1">
    <location>
        <begin position="99"/>
        <end position="168"/>
    </location>
</feature>
<dbReference type="AlphaFoldDB" id="A0A8T2PL94"/>
<accession>A0A8T2PL94</accession>
<dbReference type="InterPro" id="IPR036397">
    <property type="entry name" value="RNaseH_sf"/>
</dbReference>
<keyword evidence="3" id="KW-1185">Reference proteome</keyword>
<dbReference type="EMBL" id="JAFBMS010000007">
    <property type="protein sequence ID" value="KAG9350572.1"/>
    <property type="molecule type" value="Genomic_DNA"/>
</dbReference>
<sequence length="689" mass="76310">MAGGLHQQGNNWPSSIRGGAGCSWRRSRFKKQEQAAPCYGCADAGSGRPPTLNTAKVVRTPPTMEEEAVARDSFNSRDNRPLLLFTLAPHKISPRGVKMITRMVSKNPRTTRGDLVNDLQRAGTKVTKATISNTLRCQGLKSCSARRVPLLKPVHVQARLKFAREHLDDPEEDWENVIWRKNAELHPKNIIPTVKHGGGNIMLWGCFSAKGPGRLIRVKERMNGAMYPRALKMKRGWVFQHDNDPKHSARATKEWLSKREVHRPPRNGTTRPFTVIGTGELDSNFYGESENPTLVVTVTKGRAHKYDKPIPSLVAVKISNLASSLATTKRRREVENGREAGTQIEVAGWSRSSRLPLAITNIPACNNMLENSLVYHALTMRCHWLVVAHGLAELLEGGIVERRDTASGCCRDDRGGGEERWLPPSLSLSFALSVQAAGQALLRVLIHTSRCIIPAVVEGLWEQCLVSRRLEDSVVVVVKEQAVGRLPGLARRAPAGCWGSKQKSGSVGQPAERLELSSLCSGSALLWSRHCKGSSRLSAQTVRTWDRSSVLLRAACLVVWWLTLLFSSLLAEPLHGQMLLSHWCGLKHWPRLTCLSGLGTFRAMPDKHHDAAHEIIETIRWVCEEIPDLKLAMENYVLIDYDTKSYQLPHQCGTPVAVLAQLGLKLPAMRCTMLPPPSVPPQGPTYSTP</sequence>
<gene>
    <name evidence="2" type="ORF">JZ751_024461</name>
</gene>
<evidence type="ECO:0000313" key="2">
    <source>
        <dbReference type="EMBL" id="KAG9350572.1"/>
    </source>
</evidence>